<dbReference type="CDD" id="cd06558">
    <property type="entry name" value="crotonase-like"/>
    <property type="match status" value="1"/>
</dbReference>
<dbReference type="PANTHER" id="PTHR11941:SF54">
    <property type="entry name" value="ENOYL-COA HYDRATASE, MITOCHONDRIAL"/>
    <property type="match status" value="1"/>
</dbReference>
<dbReference type="PANTHER" id="PTHR11941">
    <property type="entry name" value="ENOYL-COA HYDRATASE-RELATED"/>
    <property type="match status" value="1"/>
</dbReference>
<dbReference type="EMBL" id="BAABJO010000015">
    <property type="protein sequence ID" value="GAA5126350.1"/>
    <property type="molecule type" value="Genomic_DNA"/>
</dbReference>
<dbReference type="SUPFAM" id="SSF52096">
    <property type="entry name" value="ClpP/crotonase"/>
    <property type="match status" value="1"/>
</dbReference>
<name>A0ABP9NT93_9PSEU</name>
<evidence type="ECO:0000313" key="2">
    <source>
        <dbReference type="Proteomes" id="UP001500804"/>
    </source>
</evidence>
<dbReference type="Proteomes" id="UP001500804">
    <property type="component" value="Unassembled WGS sequence"/>
</dbReference>
<evidence type="ECO:0000313" key="1">
    <source>
        <dbReference type="EMBL" id="GAA5126350.1"/>
    </source>
</evidence>
<reference evidence="2" key="1">
    <citation type="journal article" date="2019" name="Int. J. Syst. Evol. Microbiol.">
        <title>The Global Catalogue of Microorganisms (GCM) 10K type strain sequencing project: providing services to taxonomists for standard genome sequencing and annotation.</title>
        <authorList>
            <consortium name="The Broad Institute Genomics Platform"/>
            <consortium name="The Broad Institute Genome Sequencing Center for Infectious Disease"/>
            <person name="Wu L."/>
            <person name="Ma J."/>
        </authorList>
    </citation>
    <scope>NUCLEOTIDE SEQUENCE [LARGE SCALE GENOMIC DNA]</scope>
    <source>
        <strain evidence="2">JCM 18302</strain>
    </source>
</reference>
<sequence length="262" mass="27319">MLERDDVDVEGVPVAVLRMAHGPVNAMDLGLCQGLAERFRALAADPARAVVLTGSDHTFSAGVDLKRCTAGGDPYVEKFLPALCEAFRAAFELPKPLVAAVNGHAIAGGCVLAACADVVLMAEGAGRIGVPELRVGVPFPRIALEVLGVAVGERGARELVMGAQTHPAERAARLGLVHEVVPAAELGSRALAAAAALARDVPPDTFATTKGQLRRPALERTDRYADEDEPVAQLWKRHIADGWVAGYLASVTSRRGSPATGG</sequence>
<proteinExistence type="predicted"/>
<accession>A0ABP9NT93</accession>
<gene>
    <name evidence="1" type="ORF">GCM10023320_42110</name>
</gene>
<protein>
    <submittedName>
        <fullName evidence="1">Enoyl-CoA hydratase/isomerase family protein</fullName>
    </submittedName>
</protein>
<keyword evidence="2" id="KW-1185">Reference proteome</keyword>
<dbReference type="Pfam" id="PF00378">
    <property type="entry name" value="ECH_1"/>
    <property type="match status" value="1"/>
</dbReference>
<dbReference type="RefSeq" id="WP_345606939.1">
    <property type="nucleotide sequence ID" value="NZ_BAABJO010000015.1"/>
</dbReference>
<dbReference type="InterPro" id="IPR001753">
    <property type="entry name" value="Enoyl-CoA_hydra/iso"/>
</dbReference>
<organism evidence="1 2">
    <name type="scientific">Pseudonocardia adelaidensis</name>
    <dbReference type="NCBI Taxonomy" id="648754"/>
    <lineage>
        <taxon>Bacteria</taxon>
        <taxon>Bacillati</taxon>
        <taxon>Actinomycetota</taxon>
        <taxon>Actinomycetes</taxon>
        <taxon>Pseudonocardiales</taxon>
        <taxon>Pseudonocardiaceae</taxon>
        <taxon>Pseudonocardia</taxon>
    </lineage>
</organism>
<dbReference type="Gene3D" id="3.90.226.10">
    <property type="entry name" value="2-enoyl-CoA Hydratase, Chain A, domain 1"/>
    <property type="match status" value="1"/>
</dbReference>
<dbReference type="InterPro" id="IPR029045">
    <property type="entry name" value="ClpP/crotonase-like_dom_sf"/>
</dbReference>
<comment type="caution">
    <text evidence="1">The sequence shown here is derived from an EMBL/GenBank/DDBJ whole genome shotgun (WGS) entry which is preliminary data.</text>
</comment>